<comment type="cofactor">
    <cofactor evidence="1">
        <name>Ca(2+)</name>
        <dbReference type="ChEBI" id="CHEBI:29108"/>
    </cofactor>
</comment>
<evidence type="ECO:0000256" key="3">
    <source>
        <dbReference type="ARBA" id="ARBA00022525"/>
    </source>
</evidence>
<dbReference type="InterPro" id="IPR011049">
    <property type="entry name" value="Serralysin-like_metalloprot_C"/>
</dbReference>
<dbReference type="InterPro" id="IPR001343">
    <property type="entry name" value="Hemolysn_Ca-bd"/>
</dbReference>
<dbReference type="InterPro" id="IPR013858">
    <property type="entry name" value="Peptidase_M10B_C"/>
</dbReference>
<sequence>MLYASLAYDQDGLDLNRLVRNVEQVAFENNYNLRAGNLVFEDLYAVAWSDDDGYSMASGFLGKDIRVDSRDTMTAGTIQSYSELAWHGWEYQPAWLIYGIDIQATDMTRAMATLSRADDNAIVARMLAGNDRFDLGMFGDDANGLGGNDTIHGMGGNDTLRGGLGNDRLIGGNDDDTLFLDAGGDVLLGGGGNDWVRVSGKAGVALRLDTVELQNTGLGHDQLVGIENAAGGNGNDRLTGSALANHLAGGAGNDLLNGLAGADQLIGGAGNDSLVGADGLDTLAGGDGNDRLNGGKGLDRLFGGAGADHFVFGTLADGSAQFAQSDVILDFQKGADVIDLSALDGSAISRGNNAFGFIGTQHFGTMPQGVIAIRHADRAGRAQDVTSILIDNDADPQAEMVIRLSGIHDLTASDFLL</sequence>
<evidence type="ECO:0000313" key="6">
    <source>
        <dbReference type="EMBL" id="MFC3167335.1"/>
    </source>
</evidence>
<dbReference type="Gene3D" id="2.150.10.10">
    <property type="entry name" value="Serralysin-like metalloprotease, C-terminal"/>
    <property type="match status" value="2"/>
</dbReference>
<organism evidence="6 7">
    <name type="scientific">Paracoccus fontiphilus</name>
    <dbReference type="NCBI Taxonomy" id="1815556"/>
    <lineage>
        <taxon>Bacteria</taxon>
        <taxon>Pseudomonadati</taxon>
        <taxon>Pseudomonadota</taxon>
        <taxon>Alphaproteobacteria</taxon>
        <taxon>Rhodobacterales</taxon>
        <taxon>Paracoccaceae</taxon>
        <taxon>Paracoccus</taxon>
    </lineage>
</organism>
<evidence type="ECO:0000259" key="5">
    <source>
        <dbReference type="Pfam" id="PF08548"/>
    </source>
</evidence>
<dbReference type="PROSITE" id="PS00330">
    <property type="entry name" value="HEMOLYSIN_CALCIUM"/>
    <property type="match status" value="6"/>
</dbReference>
<proteinExistence type="predicted"/>
<dbReference type="Proteomes" id="UP001595557">
    <property type="component" value="Unassembled WGS sequence"/>
</dbReference>
<name>A0ABV7I9Q1_9RHOB</name>
<protein>
    <submittedName>
        <fullName evidence="6">Calcium-binding protein</fullName>
    </submittedName>
</protein>
<dbReference type="Pfam" id="PF00353">
    <property type="entry name" value="HemolysinCabind"/>
    <property type="match status" value="3"/>
</dbReference>
<keyword evidence="4" id="KW-0677">Repeat</keyword>
<comment type="subcellular location">
    <subcellularLocation>
        <location evidence="2">Secreted</location>
    </subcellularLocation>
</comment>
<dbReference type="PANTHER" id="PTHR38340">
    <property type="entry name" value="S-LAYER PROTEIN"/>
    <property type="match status" value="1"/>
</dbReference>
<dbReference type="RefSeq" id="WP_242690231.1">
    <property type="nucleotide sequence ID" value="NZ_JAFNAW010000048.1"/>
</dbReference>
<dbReference type="PANTHER" id="PTHR38340:SF1">
    <property type="entry name" value="S-LAYER PROTEIN"/>
    <property type="match status" value="1"/>
</dbReference>
<dbReference type="InterPro" id="IPR050557">
    <property type="entry name" value="RTX_toxin/Mannuronan_C5-epim"/>
</dbReference>
<gene>
    <name evidence="6" type="ORF">ACFOD7_04655</name>
</gene>
<dbReference type="EMBL" id="JBHRTE010000023">
    <property type="protein sequence ID" value="MFC3167335.1"/>
    <property type="molecule type" value="Genomic_DNA"/>
</dbReference>
<dbReference type="SUPFAM" id="SSF51120">
    <property type="entry name" value="beta-Roll"/>
    <property type="match status" value="2"/>
</dbReference>
<dbReference type="PRINTS" id="PR00313">
    <property type="entry name" value="CABNDNGRPT"/>
</dbReference>
<reference evidence="7" key="1">
    <citation type="journal article" date="2019" name="Int. J. Syst. Evol. Microbiol.">
        <title>The Global Catalogue of Microorganisms (GCM) 10K type strain sequencing project: providing services to taxonomists for standard genome sequencing and annotation.</title>
        <authorList>
            <consortium name="The Broad Institute Genomics Platform"/>
            <consortium name="The Broad Institute Genome Sequencing Center for Infectious Disease"/>
            <person name="Wu L."/>
            <person name="Ma J."/>
        </authorList>
    </citation>
    <scope>NUCLEOTIDE SEQUENCE [LARGE SCALE GENOMIC DNA]</scope>
    <source>
        <strain evidence="7">KCTC 52239</strain>
    </source>
</reference>
<accession>A0ABV7I9Q1</accession>
<feature type="domain" description="Peptidase M10 serralysin C-terminal" evidence="5">
    <location>
        <begin position="224"/>
        <end position="416"/>
    </location>
</feature>
<evidence type="ECO:0000256" key="4">
    <source>
        <dbReference type="ARBA" id="ARBA00022737"/>
    </source>
</evidence>
<keyword evidence="7" id="KW-1185">Reference proteome</keyword>
<dbReference type="Pfam" id="PF08548">
    <property type="entry name" value="Peptidase_M10_C"/>
    <property type="match status" value="1"/>
</dbReference>
<evidence type="ECO:0000256" key="2">
    <source>
        <dbReference type="ARBA" id="ARBA00004613"/>
    </source>
</evidence>
<evidence type="ECO:0000256" key="1">
    <source>
        <dbReference type="ARBA" id="ARBA00001913"/>
    </source>
</evidence>
<comment type="caution">
    <text evidence="6">The sequence shown here is derived from an EMBL/GenBank/DDBJ whole genome shotgun (WGS) entry which is preliminary data.</text>
</comment>
<keyword evidence="3" id="KW-0964">Secreted</keyword>
<dbReference type="InterPro" id="IPR018511">
    <property type="entry name" value="Hemolysin-typ_Ca-bd_CS"/>
</dbReference>
<evidence type="ECO:0000313" key="7">
    <source>
        <dbReference type="Proteomes" id="UP001595557"/>
    </source>
</evidence>